<proteinExistence type="inferred from homology"/>
<dbReference type="InterPro" id="IPR003658">
    <property type="entry name" value="Anti-sigma_ant"/>
</dbReference>
<dbReference type="CDD" id="cd07043">
    <property type="entry name" value="STAS_anti-anti-sigma_factors"/>
    <property type="match status" value="1"/>
</dbReference>
<dbReference type="PANTHER" id="PTHR33495:SF2">
    <property type="entry name" value="ANTI-SIGMA FACTOR ANTAGONIST TM_1081-RELATED"/>
    <property type="match status" value="1"/>
</dbReference>
<dbReference type="InterPro" id="IPR036513">
    <property type="entry name" value="STAS_dom_sf"/>
</dbReference>
<dbReference type="PANTHER" id="PTHR33495">
    <property type="entry name" value="ANTI-SIGMA FACTOR ANTAGONIST TM_1081-RELATED-RELATED"/>
    <property type="match status" value="1"/>
</dbReference>
<dbReference type="GO" id="GO:0043856">
    <property type="term" value="F:anti-sigma factor antagonist activity"/>
    <property type="evidence" value="ECO:0007669"/>
    <property type="project" value="InterPro"/>
</dbReference>
<dbReference type="InterPro" id="IPR002645">
    <property type="entry name" value="STAS_dom"/>
</dbReference>
<name>A0A7C5Z6T6_9FIRM</name>
<evidence type="ECO:0000256" key="1">
    <source>
        <dbReference type="ARBA" id="ARBA00009013"/>
    </source>
</evidence>
<evidence type="ECO:0000259" key="3">
    <source>
        <dbReference type="PROSITE" id="PS50801"/>
    </source>
</evidence>
<gene>
    <name evidence="4" type="ORF">ENL71_06815</name>
</gene>
<comment type="similarity">
    <text evidence="1 2">Belongs to the anti-sigma-factor antagonist family.</text>
</comment>
<feature type="domain" description="STAS" evidence="3">
    <location>
        <begin position="1"/>
        <end position="109"/>
    </location>
</feature>
<comment type="caution">
    <text evidence="4">The sequence shown here is derived from an EMBL/GenBank/DDBJ whole genome shotgun (WGS) entry which is preliminary data.</text>
</comment>
<reference evidence="4" key="1">
    <citation type="journal article" date="2020" name="mSystems">
        <title>Genome- and Community-Level Interaction Insights into Carbon Utilization and Element Cycling Functions of Hydrothermarchaeota in Hydrothermal Sediment.</title>
        <authorList>
            <person name="Zhou Z."/>
            <person name="Liu Y."/>
            <person name="Xu W."/>
            <person name="Pan J."/>
            <person name="Luo Z.H."/>
            <person name="Li M."/>
        </authorList>
    </citation>
    <scope>NUCLEOTIDE SEQUENCE [LARGE SCALE GENOMIC DNA]</scope>
    <source>
        <strain evidence="4">SpSt-102</strain>
    </source>
</reference>
<sequence length="109" mass="12391">MDFEAIIMEGTLILKIKGELDQYNADRYRLRFDMKIVSPEIQKVVIDISELSFMDSSGVGFLVGRFKTARAFAKELVLVCNSNYINKLLSTCGIEKLIKKYTTIEEALS</sequence>
<dbReference type="PROSITE" id="PS50801">
    <property type="entry name" value="STAS"/>
    <property type="match status" value="1"/>
</dbReference>
<evidence type="ECO:0000256" key="2">
    <source>
        <dbReference type="RuleBase" id="RU003749"/>
    </source>
</evidence>
<dbReference type="Pfam" id="PF01740">
    <property type="entry name" value="STAS"/>
    <property type="match status" value="1"/>
</dbReference>
<dbReference type="NCBIfam" id="TIGR00377">
    <property type="entry name" value="ant_ant_sig"/>
    <property type="match status" value="1"/>
</dbReference>
<evidence type="ECO:0000313" key="4">
    <source>
        <dbReference type="EMBL" id="HHS02194.1"/>
    </source>
</evidence>
<dbReference type="EMBL" id="DRUZ01000082">
    <property type="protein sequence ID" value="HHS02194.1"/>
    <property type="molecule type" value="Genomic_DNA"/>
</dbReference>
<organism evidence="4">
    <name type="scientific">Caldicellulosiruptor owensensis</name>
    <dbReference type="NCBI Taxonomy" id="55205"/>
    <lineage>
        <taxon>Bacteria</taxon>
        <taxon>Bacillati</taxon>
        <taxon>Bacillota</taxon>
        <taxon>Bacillota incertae sedis</taxon>
        <taxon>Caldicellulosiruptorales</taxon>
        <taxon>Caldicellulosiruptoraceae</taxon>
        <taxon>Caldicellulosiruptor</taxon>
    </lineage>
</organism>
<protein>
    <recommendedName>
        <fullName evidence="2">Anti-sigma factor antagonist</fullName>
    </recommendedName>
</protein>
<accession>A0A7C5Z6T6</accession>
<dbReference type="Gene3D" id="3.30.750.24">
    <property type="entry name" value="STAS domain"/>
    <property type="match status" value="1"/>
</dbReference>
<dbReference type="SUPFAM" id="SSF52091">
    <property type="entry name" value="SpoIIaa-like"/>
    <property type="match status" value="1"/>
</dbReference>
<dbReference type="AlphaFoldDB" id="A0A7C5Z6T6"/>